<dbReference type="SUPFAM" id="SSF63380">
    <property type="entry name" value="Riboflavin synthase domain-like"/>
    <property type="match status" value="1"/>
</dbReference>
<accession>A0A0G3H0V1</accession>
<dbReference type="EMBL" id="CP011542">
    <property type="protein sequence ID" value="AKK07041.1"/>
    <property type="molecule type" value="Genomic_DNA"/>
</dbReference>
<dbReference type="InterPro" id="IPR017938">
    <property type="entry name" value="Riboflavin_synthase-like_b-brl"/>
</dbReference>
<dbReference type="PROSITE" id="PS51384">
    <property type="entry name" value="FAD_FR"/>
    <property type="match status" value="1"/>
</dbReference>
<dbReference type="RefSeq" id="WP_052844791.1">
    <property type="nucleotide sequence ID" value="NZ_CP011542.1"/>
</dbReference>
<name>A0A0G3H0V1_9CORY</name>
<dbReference type="SUPFAM" id="SSF52343">
    <property type="entry name" value="Ferredoxin reductase-like, C-terminal NADP-linked domain"/>
    <property type="match status" value="1"/>
</dbReference>
<evidence type="ECO:0000256" key="1">
    <source>
        <dbReference type="ARBA" id="ARBA00001974"/>
    </source>
</evidence>
<evidence type="ECO:0000313" key="3">
    <source>
        <dbReference type="EMBL" id="AKK07041.1"/>
    </source>
</evidence>
<gene>
    <name evidence="3" type="ORF">CMUST_13735</name>
</gene>
<dbReference type="PANTHER" id="PTHR47354:SF5">
    <property type="entry name" value="PROTEIN RFBI"/>
    <property type="match status" value="1"/>
</dbReference>
<dbReference type="AlphaFoldDB" id="A0A0G3H0V1"/>
<dbReference type="InterPro" id="IPR050415">
    <property type="entry name" value="MRET"/>
</dbReference>
<dbReference type="GO" id="GO:0016491">
    <property type="term" value="F:oxidoreductase activity"/>
    <property type="evidence" value="ECO:0007669"/>
    <property type="project" value="InterPro"/>
</dbReference>
<protein>
    <submittedName>
        <fullName evidence="3">2-polyprenylphenol hydroxylase-like oxidoreductase</fullName>
    </submittedName>
</protein>
<reference evidence="4" key="2">
    <citation type="submission" date="2015-05" db="EMBL/GenBank/DDBJ databases">
        <title>Complete genome sequence of Corynebacterium mustelae DSM 45274, isolated from various tissues of a male ferret with lethal sepsis.</title>
        <authorList>
            <person name="Ruckert C."/>
            <person name="Albersmeier A."/>
            <person name="Winkler A."/>
            <person name="Tauch A."/>
        </authorList>
    </citation>
    <scope>NUCLEOTIDE SEQUENCE [LARGE SCALE GENOMIC DNA]</scope>
    <source>
        <strain evidence="4">DSM 45274</strain>
    </source>
</reference>
<dbReference type="Gene3D" id="2.40.30.10">
    <property type="entry name" value="Translation factors"/>
    <property type="match status" value="1"/>
</dbReference>
<dbReference type="PANTHER" id="PTHR47354">
    <property type="entry name" value="NADH OXIDOREDUCTASE HCR"/>
    <property type="match status" value="1"/>
</dbReference>
<dbReference type="KEGG" id="cmv:CMUST_13735"/>
<keyword evidence="4" id="KW-1185">Reference proteome</keyword>
<evidence type="ECO:0000313" key="4">
    <source>
        <dbReference type="Proteomes" id="UP000035199"/>
    </source>
</evidence>
<organism evidence="3 4">
    <name type="scientific">Corynebacterium mustelae</name>
    <dbReference type="NCBI Taxonomy" id="571915"/>
    <lineage>
        <taxon>Bacteria</taxon>
        <taxon>Bacillati</taxon>
        <taxon>Actinomycetota</taxon>
        <taxon>Actinomycetes</taxon>
        <taxon>Mycobacteriales</taxon>
        <taxon>Corynebacteriaceae</taxon>
        <taxon>Corynebacterium</taxon>
    </lineage>
</organism>
<reference evidence="3 4" key="1">
    <citation type="journal article" date="2015" name="Genome Announc.">
        <title>Complete Genome Sequence of the Type Strain Corynebacterium mustelae DSM 45274, Isolated from Various Tissues of a Male Ferret with Lethal Sepsis.</title>
        <authorList>
            <person name="Ruckert C."/>
            <person name="Eimer J."/>
            <person name="Winkler A."/>
            <person name="Tauch A."/>
        </authorList>
    </citation>
    <scope>NUCLEOTIDE SEQUENCE [LARGE SCALE GENOMIC DNA]</scope>
    <source>
        <strain evidence="3 4">DSM 45274</strain>
    </source>
</reference>
<feature type="domain" description="FAD-binding FR-type" evidence="2">
    <location>
        <begin position="132"/>
        <end position="229"/>
    </location>
</feature>
<dbReference type="InterPro" id="IPR017927">
    <property type="entry name" value="FAD-bd_FR_type"/>
</dbReference>
<sequence length="378" mass="42025">MTVETPLNQTVEKLRALSEEFSRDVFHSFFRSHPHERLVISPEFPVAAAVSFICHGADANGTLYPETENRLRELAEIITAHGFRSILPFADAITKSIRHYCMRDDFFGTIAAERAVEQAAEILNHQALSSISHPVMAEVVEVEKRCRNISVVRVLTDYQIDYRSGQFLTVNSDYTGGRWRDLCPSIPSNEARQVEFHVYAGDEATSILGASRAGDRLRIGAAGGGFTIDYEEDLLLLAHGTGLAAARAIIIDLLMRSNQPRTHLFVSADYPGELYELQGLWQLASAAPWLFIKPIVRNKTDAWWVGATEHSTAPRGLHLMEVGKLGEVVSSYGTWEGHQILITGPTDIVTETRLALLRGGTPDSIIQTQGSSRDYFWD</sequence>
<dbReference type="InterPro" id="IPR039261">
    <property type="entry name" value="FNR_nucleotide-bd"/>
</dbReference>
<dbReference type="Proteomes" id="UP000035199">
    <property type="component" value="Chromosome"/>
</dbReference>
<dbReference type="PATRIC" id="fig|571915.4.peg.2949"/>
<comment type="cofactor">
    <cofactor evidence="1">
        <name>FAD</name>
        <dbReference type="ChEBI" id="CHEBI:57692"/>
    </cofactor>
</comment>
<dbReference type="OrthoDB" id="3213438at2"/>
<dbReference type="Gene3D" id="3.40.50.80">
    <property type="entry name" value="Nucleotide-binding domain of ferredoxin-NADP reductase (FNR) module"/>
    <property type="match status" value="1"/>
</dbReference>
<dbReference type="STRING" id="571915.CMUST_13735"/>
<evidence type="ECO:0000259" key="2">
    <source>
        <dbReference type="PROSITE" id="PS51384"/>
    </source>
</evidence>
<proteinExistence type="predicted"/>